<comment type="caution">
    <text evidence="1">The sequence shown here is derived from an EMBL/GenBank/DDBJ whole genome shotgun (WGS) entry which is preliminary data.</text>
</comment>
<evidence type="ECO:0000313" key="2">
    <source>
        <dbReference type="Proteomes" id="UP000805193"/>
    </source>
</evidence>
<gene>
    <name evidence="1" type="ORF">HPB47_006295</name>
</gene>
<organism evidence="1 2">
    <name type="scientific">Ixodes persulcatus</name>
    <name type="common">Taiga tick</name>
    <dbReference type="NCBI Taxonomy" id="34615"/>
    <lineage>
        <taxon>Eukaryota</taxon>
        <taxon>Metazoa</taxon>
        <taxon>Ecdysozoa</taxon>
        <taxon>Arthropoda</taxon>
        <taxon>Chelicerata</taxon>
        <taxon>Arachnida</taxon>
        <taxon>Acari</taxon>
        <taxon>Parasitiformes</taxon>
        <taxon>Ixodida</taxon>
        <taxon>Ixodoidea</taxon>
        <taxon>Ixodidae</taxon>
        <taxon>Ixodinae</taxon>
        <taxon>Ixodes</taxon>
    </lineage>
</organism>
<dbReference type="Proteomes" id="UP000805193">
    <property type="component" value="Unassembled WGS sequence"/>
</dbReference>
<keyword evidence="2" id="KW-1185">Reference proteome</keyword>
<protein>
    <submittedName>
        <fullName evidence="1">Uncharacterized protein</fullName>
    </submittedName>
</protein>
<evidence type="ECO:0000313" key="1">
    <source>
        <dbReference type="EMBL" id="KAG0416577.1"/>
    </source>
</evidence>
<accession>A0AC60PAL7</accession>
<name>A0AC60PAL7_IXOPE</name>
<dbReference type="EMBL" id="JABSTQ010010940">
    <property type="protein sequence ID" value="KAG0416577.1"/>
    <property type="molecule type" value="Genomic_DNA"/>
</dbReference>
<reference evidence="1 2" key="1">
    <citation type="journal article" date="2020" name="Cell">
        <title>Large-Scale Comparative Analyses of Tick Genomes Elucidate Their Genetic Diversity and Vector Capacities.</title>
        <authorList>
            <consortium name="Tick Genome and Microbiome Consortium (TIGMIC)"/>
            <person name="Jia N."/>
            <person name="Wang J."/>
            <person name="Shi W."/>
            <person name="Du L."/>
            <person name="Sun Y."/>
            <person name="Zhan W."/>
            <person name="Jiang J.F."/>
            <person name="Wang Q."/>
            <person name="Zhang B."/>
            <person name="Ji P."/>
            <person name="Bell-Sakyi L."/>
            <person name="Cui X.M."/>
            <person name="Yuan T.T."/>
            <person name="Jiang B.G."/>
            <person name="Yang W.F."/>
            <person name="Lam T.T."/>
            <person name="Chang Q.C."/>
            <person name="Ding S.J."/>
            <person name="Wang X.J."/>
            <person name="Zhu J.G."/>
            <person name="Ruan X.D."/>
            <person name="Zhao L."/>
            <person name="Wei J.T."/>
            <person name="Ye R.Z."/>
            <person name="Que T.C."/>
            <person name="Du C.H."/>
            <person name="Zhou Y.H."/>
            <person name="Cheng J.X."/>
            <person name="Dai P.F."/>
            <person name="Guo W.B."/>
            <person name="Han X.H."/>
            <person name="Huang E.J."/>
            <person name="Li L.F."/>
            <person name="Wei W."/>
            <person name="Gao Y.C."/>
            <person name="Liu J.Z."/>
            <person name="Shao H.Z."/>
            <person name="Wang X."/>
            <person name="Wang C.C."/>
            <person name="Yang T.C."/>
            <person name="Huo Q.B."/>
            <person name="Li W."/>
            <person name="Chen H.Y."/>
            <person name="Chen S.E."/>
            <person name="Zhou L.G."/>
            <person name="Ni X.B."/>
            <person name="Tian J.H."/>
            <person name="Sheng Y."/>
            <person name="Liu T."/>
            <person name="Pan Y.S."/>
            <person name="Xia L.Y."/>
            <person name="Li J."/>
            <person name="Zhao F."/>
            <person name="Cao W.C."/>
        </authorList>
    </citation>
    <scope>NUCLEOTIDE SEQUENCE [LARGE SCALE GENOMIC DNA]</scope>
    <source>
        <strain evidence="1">Iper-2018</strain>
    </source>
</reference>
<proteinExistence type="predicted"/>
<sequence length="285" mass="32832">MDPDLKRRMLQRCQQLGLRPYEDTPRQPEGVRSDRRETTAREAGASTSSSEPRDPSSRREDTQCQPASRCRSPSKMATPTTLADRFVLSALFPEDVSPRVYYKRHASGNVLSSQTRQCVLNVYSWIRLQYQEKNVVEVINLTAAATGISVSSVYEIKRGFKRANGAVKSPSKKRPKLAEKRKRIANHDTCTLTAVRSCLHNFFRRVEIPTLKKIATRLQEDDVLTSCSGTTLYSLLKDMGFEKQKRNRNSFLIERQDIVEWRRWYLGAIGKHRAQNRKIYFQDET</sequence>